<feature type="transmembrane region" description="Helical" evidence="1">
    <location>
        <begin position="244"/>
        <end position="266"/>
    </location>
</feature>
<dbReference type="EMBL" id="JBBUTH010000007">
    <property type="protein sequence ID" value="MEK8051096.1"/>
    <property type="molecule type" value="Genomic_DNA"/>
</dbReference>
<reference evidence="2 3" key="1">
    <citation type="submission" date="2024-04" db="EMBL/GenBank/DDBJ databases">
        <title>Novel species of the genus Ideonella isolated from streams.</title>
        <authorList>
            <person name="Lu H."/>
        </authorList>
    </citation>
    <scope>NUCLEOTIDE SEQUENCE [LARGE SCALE GENOMIC DNA]</scope>
    <source>
        <strain evidence="2 3">DXS22W</strain>
    </source>
</reference>
<feature type="transmembrane region" description="Helical" evidence="1">
    <location>
        <begin position="272"/>
        <end position="289"/>
    </location>
</feature>
<sequence length="395" mass="42230">MLFMTAWRWAWALWLAIGMLGASAHPMPESRVWIDTRADGLHLLLQLPLNRLEFAYGQALVDQPATVLERHADGLARYLMQHVGARSGSHGWQTLRPQLRVVGSDGAAELEAEIDLRAPAGADPRHTQLLYDAITHEVRTHRVQVALRNDWAAGQVGQPPQPLGELNHARNSLDLDLAPPSAGASLRRLALDGAAHIAGGADHLLFLMLLLLVAPLSVAASRTGWPMRQWQGARPARAAWRHTALLVTAFTLGHTATLVLGSTGVLRPPVQAVEVAVALTIVVAAVHAWRPLFGRADLAMALAFGLIHGLAFSAALSGAGLTWLQHGLALLAFNLGIEAMQLLLVLAVLPPLLWLAHGRPQASHWLRGATAAVAAGLALWWVLERAGLAGGALPA</sequence>
<evidence type="ECO:0000313" key="3">
    <source>
        <dbReference type="Proteomes" id="UP001365405"/>
    </source>
</evidence>
<accession>A0ABU9CH84</accession>
<feature type="transmembrane region" description="Helical" evidence="1">
    <location>
        <begin position="301"/>
        <end position="324"/>
    </location>
</feature>
<dbReference type="RefSeq" id="WP_341410787.1">
    <property type="nucleotide sequence ID" value="NZ_JBBUTH010000007.1"/>
</dbReference>
<proteinExistence type="predicted"/>
<dbReference type="InterPro" id="IPR032809">
    <property type="entry name" value="Put_HupE_UreJ"/>
</dbReference>
<keyword evidence="1" id="KW-0472">Membrane</keyword>
<keyword evidence="1" id="KW-0812">Transmembrane</keyword>
<name>A0ABU9CH84_9BURK</name>
<gene>
    <name evidence="2" type="ORF">AACH10_12670</name>
</gene>
<keyword evidence="1" id="KW-1133">Transmembrane helix</keyword>
<dbReference type="Proteomes" id="UP001365405">
    <property type="component" value="Unassembled WGS sequence"/>
</dbReference>
<dbReference type="Pfam" id="PF13795">
    <property type="entry name" value="HupE_UreJ_2"/>
    <property type="match status" value="1"/>
</dbReference>
<comment type="caution">
    <text evidence="2">The sequence shown here is derived from an EMBL/GenBank/DDBJ whole genome shotgun (WGS) entry which is preliminary data.</text>
</comment>
<keyword evidence="3" id="KW-1185">Reference proteome</keyword>
<feature type="transmembrane region" description="Helical" evidence="1">
    <location>
        <begin position="330"/>
        <end position="353"/>
    </location>
</feature>
<feature type="transmembrane region" description="Helical" evidence="1">
    <location>
        <begin position="365"/>
        <end position="383"/>
    </location>
</feature>
<organism evidence="2 3">
    <name type="scientific">Pseudaquabacterium inlustre</name>
    <dbReference type="NCBI Taxonomy" id="2984192"/>
    <lineage>
        <taxon>Bacteria</taxon>
        <taxon>Pseudomonadati</taxon>
        <taxon>Pseudomonadota</taxon>
        <taxon>Betaproteobacteria</taxon>
        <taxon>Burkholderiales</taxon>
        <taxon>Sphaerotilaceae</taxon>
        <taxon>Pseudaquabacterium</taxon>
    </lineage>
</organism>
<feature type="transmembrane region" description="Helical" evidence="1">
    <location>
        <begin position="204"/>
        <end position="223"/>
    </location>
</feature>
<evidence type="ECO:0000313" key="2">
    <source>
        <dbReference type="EMBL" id="MEK8051096.1"/>
    </source>
</evidence>
<protein>
    <submittedName>
        <fullName evidence="2">HupE/UreJ family protein</fullName>
    </submittedName>
</protein>
<evidence type="ECO:0000256" key="1">
    <source>
        <dbReference type="SAM" id="Phobius"/>
    </source>
</evidence>